<gene>
    <name evidence="4" type="ORF">O4H49_01240</name>
</gene>
<evidence type="ECO:0000313" key="5">
    <source>
        <dbReference type="Proteomes" id="UP001069802"/>
    </source>
</evidence>
<dbReference type="NCBIfam" id="TIGR00369">
    <property type="entry name" value="unchar_dom_1"/>
    <property type="match status" value="1"/>
</dbReference>
<keyword evidence="5" id="KW-1185">Reference proteome</keyword>
<dbReference type="InterPro" id="IPR052723">
    <property type="entry name" value="Acyl-CoA_thioesterase_PaaI"/>
</dbReference>
<evidence type="ECO:0000313" key="4">
    <source>
        <dbReference type="EMBL" id="MCZ4279380.1"/>
    </source>
</evidence>
<dbReference type="InterPro" id="IPR003736">
    <property type="entry name" value="PAAI_dom"/>
</dbReference>
<evidence type="ECO:0000256" key="1">
    <source>
        <dbReference type="ARBA" id="ARBA00022801"/>
    </source>
</evidence>
<dbReference type="RefSeq" id="WP_269421588.1">
    <property type="nucleotide sequence ID" value="NZ_JAPWGY010000001.1"/>
</dbReference>
<feature type="domain" description="Thioesterase" evidence="3">
    <location>
        <begin position="62"/>
        <end position="139"/>
    </location>
</feature>
<dbReference type="PANTHER" id="PTHR42856">
    <property type="entry name" value="ACYL-COENZYME A THIOESTERASE PAAI"/>
    <property type="match status" value="1"/>
</dbReference>
<dbReference type="InterPro" id="IPR006683">
    <property type="entry name" value="Thioestr_dom"/>
</dbReference>
<proteinExistence type="predicted"/>
<evidence type="ECO:0000259" key="3">
    <source>
        <dbReference type="Pfam" id="PF03061"/>
    </source>
</evidence>
<dbReference type="Pfam" id="PF03061">
    <property type="entry name" value="4HBT"/>
    <property type="match status" value="1"/>
</dbReference>
<keyword evidence="1" id="KW-0378">Hydrolase</keyword>
<protein>
    <submittedName>
        <fullName evidence="4">PaaI family thioesterase</fullName>
    </submittedName>
</protein>
<feature type="region of interest" description="Disordered" evidence="2">
    <location>
        <begin position="1"/>
        <end position="30"/>
    </location>
</feature>
<accession>A0ABT4LE58</accession>
<dbReference type="Gene3D" id="3.10.129.10">
    <property type="entry name" value="Hotdog Thioesterase"/>
    <property type="match status" value="1"/>
</dbReference>
<dbReference type="InterPro" id="IPR029069">
    <property type="entry name" value="HotDog_dom_sf"/>
</dbReference>
<dbReference type="SUPFAM" id="SSF54637">
    <property type="entry name" value="Thioesterase/thiol ester dehydrase-isomerase"/>
    <property type="match status" value="1"/>
</dbReference>
<sequence length="150" mass="16425">MTGKDKKHPPLSEDKPKDEPRDKPRDKLSNFGQHMGYELGQWSENQATVILTIAECHLNRAGIMHGGVLATLIDTACGYAIIHNPDPTKQRRAVTLSLTTLFTAPANVGDTLYATGIYKGGGKSTKFLSCEVFNQHKQLVGQGEAVMKIF</sequence>
<reference evidence="4" key="1">
    <citation type="submission" date="2022-12" db="EMBL/GenBank/DDBJ databases">
        <title>Bacterial isolates from different developmental stages of Nematostella vectensis.</title>
        <authorList>
            <person name="Fraune S."/>
        </authorList>
    </citation>
    <scope>NUCLEOTIDE SEQUENCE</scope>
    <source>
        <strain evidence="4">G21630-S1</strain>
    </source>
</reference>
<dbReference type="EMBL" id="JAPWGY010000001">
    <property type="protein sequence ID" value="MCZ4279380.1"/>
    <property type="molecule type" value="Genomic_DNA"/>
</dbReference>
<dbReference type="CDD" id="cd03443">
    <property type="entry name" value="PaaI_thioesterase"/>
    <property type="match status" value="1"/>
</dbReference>
<feature type="compositionally biased region" description="Basic and acidic residues" evidence="2">
    <location>
        <begin position="8"/>
        <end position="28"/>
    </location>
</feature>
<name>A0ABT4LE58_9PROT</name>
<organism evidence="4 5">
    <name type="scientific">Kiloniella laminariae</name>
    <dbReference type="NCBI Taxonomy" id="454162"/>
    <lineage>
        <taxon>Bacteria</taxon>
        <taxon>Pseudomonadati</taxon>
        <taxon>Pseudomonadota</taxon>
        <taxon>Alphaproteobacteria</taxon>
        <taxon>Rhodospirillales</taxon>
        <taxon>Kiloniellaceae</taxon>
        <taxon>Kiloniella</taxon>
    </lineage>
</organism>
<comment type="caution">
    <text evidence="4">The sequence shown here is derived from an EMBL/GenBank/DDBJ whole genome shotgun (WGS) entry which is preliminary data.</text>
</comment>
<evidence type="ECO:0000256" key="2">
    <source>
        <dbReference type="SAM" id="MobiDB-lite"/>
    </source>
</evidence>
<dbReference type="Proteomes" id="UP001069802">
    <property type="component" value="Unassembled WGS sequence"/>
</dbReference>
<dbReference type="PANTHER" id="PTHR42856:SF1">
    <property type="entry name" value="ACYL-COENZYME A THIOESTERASE PAAI"/>
    <property type="match status" value="1"/>
</dbReference>